<evidence type="ECO:0000256" key="7">
    <source>
        <dbReference type="ARBA" id="ARBA00023180"/>
    </source>
</evidence>
<reference evidence="11" key="1">
    <citation type="submission" date="2020-01" db="EMBL/GenBank/DDBJ databases">
        <title>Identification and distribution of gene clusters putatively required for synthesis of sphingolipid metabolism inhibitors in phylogenetically diverse species of the filamentous fungus Fusarium.</title>
        <authorList>
            <person name="Kim H.-S."/>
            <person name="Busman M."/>
            <person name="Brown D.W."/>
            <person name="Divon H."/>
            <person name="Uhlig S."/>
            <person name="Proctor R.H."/>
        </authorList>
    </citation>
    <scope>NUCLEOTIDE SEQUENCE</scope>
    <source>
        <strain evidence="11">NRRL 53441</strain>
    </source>
</reference>
<dbReference type="GO" id="GO:0031505">
    <property type="term" value="P:fungal-type cell wall organization"/>
    <property type="evidence" value="ECO:0007669"/>
    <property type="project" value="TreeGrafter"/>
</dbReference>
<dbReference type="OrthoDB" id="421038at2759"/>
<keyword evidence="12" id="KW-1185">Reference proteome</keyword>
<dbReference type="GO" id="GO:0005886">
    <property type="term" value="C:plasma membrane"/>
    <property type="evidence" value="ECO:0007669"/>
    <property type="project" value="UniProtKB-SubCell"/>
</dbReference>
<keyword evidence="3 9" id="KW-0336">GPI-anchor</keyword>
<dbReference type="InterPro" id="IPR012946">
    <property type="entry name" value="X8"/>
</dbReference>
<protein>
    <recommendedName>
        <fullName evidence="9">1,3-beta-glucanosyltransferase</fullName>
        <ecNumber evidence="9">2.4.1.-</ecNumber>
    </recommendedName>
</protein>
<dbReference type="FunFam" id="3.20.20.80:FF:000038">
    <property type="entry name" value="1,3-beta-glucanosyltransferase"/>
    <property type="match status" value="1"/>
</dbReference>
<evidence type="ECO:0000256" key="4">
    <source>
        <dbReference type="ARBA" id="ARBA00022729"/>
    </source>
</evidence>
<evidence type="ECO:0000256" key="5">
    <source>
        <dbReference type="ARBA" id="ARBA00023136"/>
    </source>
</evidence>
<dbReference type="EMBL" id="JAADJG010000228">
    <property type="protein sequence ID" value="KAF4451171.1"/>
    <property type="molecule type" value="Genomic_DNA"/>
</dbReference>
<comment type="function">
    <text evidence="9">Splits internally a 1,3-beta-glucan molecule and transfers the newly generated reducing end (the donor) to the non-reducing end of another 1,3-beta-glucan molecule (the acceptor) forming a 1,3-beta linkage, resulting in the elongation of 1,3-beta-glucan chains in the cell wall.</text>
</comment>
<evidence type="ECO:0000256" key="6">
    <source>
        <dbReference type="ARBA" id="ARBA00023157"/>
    </source>
</evidence>
<dbReference type="Proteomes" id="UP000605986">
    <property type="component" value="Unassembled WGS sequence"/>
</dbReference>
<dbReference type="InterPro" id="IPR017853">
    <property type="entry name" value="GH"/>
</dbReference>
<evidence type="ECO:0000256" key="1">
    <source>
        <dbReference type="ARBA" id="ARBA00004609"/>
    </source>
</evidence>
<proteinExistence type="inferred from homology"/>
<comment type="subcellular location">
    <subcellularLocation>
        <location evidence="1 9">Cell membrane</location>
        <topology evidence="1 9">Lipid-anchor</topology>
        <topology evidence="1 9">GPI-anchor</topology>
    </subcellularLocation>
</comment>
<dbReference type="EC" id="2.4.1.-" evidence="9"/>
<keyword evidence="5 9" id="KW-0472">Membrane</keyword>
<feature type="domain" description="X8" evidence="10">
    <location>
        <begin position="378"/>
        <end position="467"/>
    </location>
</feature>
<evidence type="ECO:0000259" key="10">
    <source>
        <dbReference type="SMART" id="SM00768"/>
    </source>
</evidence>
<comment type="caution">
    <text evidence="11">The sequence shown here is derived from an EMBL/GenBank/DDBJ whole genome shotgun (WGS) entry which is preliminary data.</text>
</comment>
<dbReference type="PANTHER" id="PTHR31468">
    <property type="entry name" value="1,3-BETA-GLUCANOSYLTRANSFERASE GAS1"/>
    <property type="match status" value="1"/>
</dbReference>
<evidence type="ECO:0000256" key="8">
    <source>
        <dbReference type="ARBA" id="ARBA00023288"/>
    </source>
</evidence>
<dbReference type="GO" id="GO:0098552">
    <property type="term" value="C:side of membrane"/>
    <property type="evidence" value="ECO:0007669"/>
    <property type="project" value="UniProtKB-KW"/>
</dbReference>
<dbReference type="Gene3D" id="1.20.58.1040">
    <property type="match status" value="1"/>
</dbReference>
<organism evidence="11 12">
    <name type="scientific">Fusarium austroafricanum</name>
    <dbReference type="NCBI Taxonomy" id="2364996"/>
    <lineage>
        <taxon>Eukaryota</taxon>
        <taxon>Fungi</taxon>
        <taxon>Dikarya</taxon>
        <taxon>Ascomycota</taxon>
        <taxon>Pezizomycotina</taxon>
        <taxon>Sordariomycetes</taxon>
        <taxon>Hypocreomycetidae</taxon>
        <taxon>Hypocreales</taxon>
        <taxon>Nectriaceae</taxon>
        <taxon>Fusarium</taxon>
        <taxon>Fusarium concolor species complex</taxon>
    </lineage>
</organism>
<keyword evidence="7" id="KW-0325">Glycoprotein</keyword>
<dbReference type="Gene3D" id="3.20.20.80">
    <property type="entry name" value="Glycosidases"/>
    <property type="match status" value="1"/>
</dbReference>
<dbReference type="SMART" id="SM00768">
    <property type="entry name" value="X8"/>
    <property type="match status" value="1"/>
</dbReference>
<keyword evidence="9 11" id="KW-0808">Transferase</keyword>
<dbReference type="AlphaFoldDB" id="A0A8H4P093"/>
<keyword evidence="4" id="KW-0732">Signal</keyword>
<dbReference type="SUPFAM" id="SSF51445">
    <property type="entry name" value="(Trans)glycosidases"/>
    <property type="match status" value="1"/>
</dbReference>
<evidence type="ECO:0000256" key="3">
    <source>
        <dbReference type="ARBA" id="ARBA00022622"/>
    </source>
</evidence>
<comment type="similarity">
    <text evidence="2 9">Belongs to the glycosyl hydrolase 72 family.</text>
</comment>
<dbReference type="GO" id="GO:0071970">
    <property type="term" value="P:fungal-type cell wall (1-&gt;3)-beta-D-glucan biosynthetic process"/>
    <property type="evidence" value="ECO:0007669"/>
    <property type="project" value="TreeGrafter"/>
</dbReference>
<keyword evidence="6" id="KW-1015">Disulfide bond</keyword>
<evidence type="ECO:0000256" key="2">
    <source>
        <dbReference type="ARBA" id="ARBA00007528"/>
    </source>
</evidence>
<dbReference type="Pfam" id="PF03198">
    <property type="entry name" value="Glyco_hydro_72"/>
    <property type="match status" value="1"/>
</dbReference>
<keyword evidence="8 9" id="KW-0449">Lipoprotein</keyword>
<evidence type="ECO:0000256" key="9">
    <source>
        <dbReference type="RuleBase" id="RU361209"/>
    </source>
</evidence>
<sequence>MKFSAAIVAAAATAASAKLQPITMKGSKLFYSNGTEFFMKGVAYQQDTAAAGETNDKSTKYIDPLADEKACKRDVPLLKELGTNIIRTYAINPKADHSACMKLLDDAGIYVISDLSEPVVSINRDEPKWDVQLYERYTAVVDELAKYDNVIGFFAGNEVSNNVSNTDASAFVKAAVRDTKKHIKSKVKRWMGVGYASNDDVDIRTQIADYFNCGDDDSRIDWWGYNIYSWCGKSSMKDSGYSDQAKFFKDYSVPVFFAEYGCNNPGGAANRIFDETTALYQKEMTDVFSGGIVYMYFQEANDYGLVKISKNGDAVKLKDFDQLKKKATAAQPQGVDKDSYKPSGKAAKCPEQTKNWQANSVLPPTPDSSLCDCMVKSRSCVAADNLKTKDFNDIFGYICGQDKKICTAINANATAGIYGAYSMCSANAKLAYILDAYYQSQGSKADACDFKGKATTQKAENQDSCKSALASASKINEEVATATHAVASESTGGANSKDDESFGIQSTSIARLFSLGDYAVGAYMAAAGLVGAGMVLL</sequence>
<dbReference type="GO" id="GO:0042124">
    <property type="term" value="F:1,3-beta-glucanosyltransferase activity"/>
    <property type="evidence" value="ECO:0007669"/>
    <property type="project" value="TreeGrafter"/>
</dbReference>
<gene>
    <name evidence="11" type="ORF">F53441_5870</name>
</gene>
<name>A0A8H4P093_9HYPO</name>
<accession>A0A8H4P093</accession>
<evidence type="ECO:0000313" key="12">
    <source>
        <dbReference type="Proteomes" id="UP000605986"/>
    </source>
</evidence>
<dbReference type="PANTHER" id="PTHR31468:SF2">
    <property type="entry name" value="1,3-BETA-GLUCANOSYLTRANSFERASE GAS1"/>
    <property type="match status" value="1"/>
</dbReference>
<evidence type="ECO:0000313" key="11">
    <source>
        <dbReference type="EMBL" id="KAF4451171.1"/>
    </source>
</evidence>
<dbReference type="InterPro" id="IPR004886">
    <property type="entry name" value="Glucanosyltransferase"/>
</dbReference>
<dbReference type="Pfam" id="PF07983">
    <property type="entry name" value="X8"/>
    <property type="match status" value="1"/>
</dbReference>